<protein>
    <submittedName>
        <fullName evidence="4">Biotin holocarboxylase synthetase</fullName>
    </submittedName>
</protein>
<dbReference type="InterPro" id="IPR019197">
    <property type="entry name" value="Biotin-prot_ligase_N"/>
</dbReference>
<dbReference type="Gene3D" id="3.30.930.10">
    <property type="entry name" value="Bira Bifunctional Protein, Domain 2"/>
    <property type="match status" value="1"/>
</dbReference>
<dbReference type="InterPro" id="IPR029062">
    <property type="entry name" value="Class_I_gatase-like"/>
</dbReference>
<dbReference type="PANTHER" id="PTHR12835:SF5">
    <property type="entry name" value="BIOTIN--PROTEIN LIGASE"/>
    <property type="match status" value="1"/>
</dbReference>
<dbReference type="PANTHER" id="PTHR12835">
    <property type="entry name" value="BIOTIN PROTEIN LIGASE"/>
    <property type="match status" value="1"/>
</dbReference>
<dbReference type="SUPFAM" id="SSF52317">
    <property type="entry name" value="Class I glutamine amidotransferase-like"/>
    <property type="match status" value="1"/>
</dbReference>
<dbReference type="Pfam" id="PF09825">
    <property type="entry name" value="BPL_N"/>
    <property type="match status" value="1"/>
</dbReference>
<evidence type="ECO:0000256" key="1">
    <source>
        <dbReference type="ARBA" id="ARBA00009934"/>
    </source>
</evidence>
<comment type="caution">
    <text evidence="4">The sequence shown here is derived from an EMBL/GenBank/DDBJ whole genome shotgun (WGS) entry which is preliminary data.</text>
</comment>
<dbReference type="InterPro" id="IPR045864">
    <property type="entry name" value="aa-tRNA-synth_II/BPL/LPL"/>
</dbReference>
<dbReference type="InterPro" id="IPR004143">
    <property type="entry name" value="BPL_LPL_catalytic"/>
</dbReference>
<evidence type="ECO:0000313" key="4">
    <source>
        <dbReference type="EMBL" id="KAJ1988269.1"/>
    </source>
</evidence>
<dbReference type="SUPFAM" id="SSF55681">
    <property type="entry name" value="Class II aaRS and biotin synthetases"/>
    <property type="match status" value="1"/>
</dbReference>
<evidence type="ECO:0000313" key="5">
    <source>
        <dbReference type="Proteomes" id="UP001151295"/>
    </source>
</evidence>
<dbReference type="Pfam" id="PF03099">
    <property type="entry name" value="BPL_LplA_LipB"/>
    <property type="match status" value="1"/>
</dbReference>
<dbReference type="PROSITE" id="PS51733">
    <property type="entry name" value="BPL_LPL_CATALYTIC"/>
    <property type="match status" value="1"/>
</dbReference>
<organism evidence="4 5">
    <name type="scientific">Coemansia umbellata</name>
    <dbReference type="NCBI Taxonomy" id="1424467"/>
    <lineage>
        <taxon>Eukaryota</taxon>
        <taxon>Fungi</taxon>
        <taxon>Fungi incertae sedis</taxon>
        <taxon>Zoopagomycota</taxon>
        <taxon>Kickxellomycotina</taxon>
        <taxon>Kickxellomycetes</taxon>
        <taxon>Kickxellales</taxon>
        <taxon>Kickxellaceae</taxon>
        <taxon>Coemansia</taxon>
    </lineage>
</organism>
<reference evidence="4" key="1">
    <citation type="submission" date="2022-07" db="EMBL/GenBank/DDBJ databases">
        <title>Phylogenomic reconstructions and comparative analyses of Kickxellomycotina fungi.</title>
        <authorList>
            <person name="Reynolds N.K."/>
            <person name="Stajich J.E."/>
            <person name="Barry K."/>
            <person name="Grigoriev I.V."/>
            <person name="Crous P."/>
            <person name="Smith M.E."/>
        </authorList>
    </citation>
    <scope>NUCLEOTIDE SEQUENCE</scope>
    <source>
        <strain evidence="4">BCRC 34882</strain>
    </source>
</reference>
<proteinExistence type="inferred from homology"/>
<dbReference type="EMBL" id="JANBQD010000101">
    <property type="protein sequence ID" value="KAJ1988269.1"/>
    <property type="molecule type" value="Genomic_DNA"/>
</dbReference>
<name>A0ABQ8PGM3_9FUNG</name>
<feature type="domain" description="BPL/LPL catalytic" evidence="3">
    <location>
        <begin position="435"/>
        <end position="643"/>
    </location>
</feature>
<dbReference type="InterPro" id="IPR004408">
    <property type="entry name" value="Biotin_CoA_COase_ligase"/>
</dbReference>
<keyword evidence="2" id="KW-0436">Ligase</keyword>
<evidence type="ECO:0000259" key="3">
    <source>
        <dbReference type="PROSITE" id="PS51733"/>
    </source>
</evidence>
<gene>
    <name evidence="4" type="primary">BPL1</name>
    <name evidence="4" type="ORF">EDC05_005409</name>
</gene>
<comment type="similarity">
    <text evidence="1">Belongs to the biotin--protein ligase family.</text>
</comment>
<dbReference type="Proteomes" id="UP001151295">
    <property type="component" value="Unassembled WGS sequence"/>
</dbReference>
<dbReference type="CDD" id="cd16442">
    <property type="entry name" value="BPL"/>
    <property type="match status" value="1"/>
</dbReference>
<accession>A0ABQ8PGM3</accession>
<dbReference type="CDD" id="cd03144">
    <property type="entry name" value="GATase1_ScBLP_like"/>
    <property type="match status" value="1"/>
</dbReference>
<evidence type="ECO:0000256" key="2">
    <source>
        <dbReference type="ARBA" id="ARBA00022598"/>
    </source>
</evidence>
<sequence length="721" mass="79169">MISLNVLVYNGPGIGPNSYAYLIRTLRQFLGHRYAIIPVGPETLRKEPWESKAAMLVMPGGRDLPYVEWMNGEINRRIKEWVQRGGKYLGFCAGGYYGSGRCEFEPGTPMEVIGDRELAFFKGTCLGCAYPGYSYKTEDGSRAAEATVERAAFKVPDAFWKSDPTKLRVYYNGGGYFLTDGFLGKQPTIGDEVIILARYASDITSPWDRSKCVEGAPAIISSKVGRGIAVLSGLHPEYAWDFLAPSNYTQSHNKHLVAMLRNHDAYRRRLVGAMLIQMNLDVDPDALVDNISSGHSIRMSAKTPTFLAPARVSGVAASATTLYALNSAASTRGQNDAAGIVDMVLQDTADDIHIIGAVTGGDQRKVPREYQDTVLVPPMLGPVASSNASLDTMDGIKEEKSRDQAILVLCTQDSLPDTKETPRFDMGLAIKYMQEAKAHTVGSWLMYSDTTNSTQTFLEKNLRLQTLLPNGTVNVATIQFAGRGRGRNAWISPVGCLQFTMLLRHPSLKQAPVVMMQYLMSIAIVEAVKSQPGYEGIPLRLKWPNDLYGLHTPVADSDDSSDNSGPSYEKFGGIMVSSSHKGGEFTLLFGCGINVANPLPTTSINKLISEHNHNYGTNLAAMSMEQVLALVTSKFEELYRQFLVDGFAPFLKIYYKHWLHTGQIVTLADQDYEKAKIAGLCPTSGLLKVNSLVNPGRVYELQPDGNSFDMLQGLISRKTNI</sequence>
<keyword evidence="5" id="KW-1185">Reference proteome</keyword>